<dbReference type="InterPro" id="IPR011050">
    <property type="entry name" value="Pectin_lyase_fold/virulence"/>
</dbReference>
<name>A0ABU3HW05_9ACTN</name>
<dbReference type="Gene3D" id="2.160.20.10">
    <property type="entry name" value="Single-stranded right-handed beta-helix, Pectin lyase-like"/>
    <property type="match status" value="1"/>
</dbReference>
<gene>
    <name evidence="2" type="ORF">ROS62_08290</name>
</gene>
<evidence type="ECO:0000259" key="1">
    <source>
        <dbReference type="Pfam" id="PF12708"/>
    </source>
</evidence>
<dbReference type="RefSeq" id="WP_093549736.1">
    <property type="nucleotide sequence ID" value="NZ_JAVSGH010000007.1"/>
</dbReference>
<dbReference type="SUPFAM" id="SSF51126">
    <property type="entry name" value="Pectin lyase-like"/>
    <property type="match status" value="1"/>
</dbReference>
<dbReference type="InterPro" id="IPR024535">
    <property type="entry name" value="RHGA/B-epi-like_pectate_lyase"/>
</dbReference>
<dbReference type="Pfam" id="PF12708">
    <property type="entry name" value="Pect-lyase_RHGA_epim"/>
    <property type="match status" value="1"/>
</dbReference>
<dbReference type="InterPro" id="IPR012334">
    <property type="entry name" value="Pectin_lyas_fold"/>
</dbReference>
<keyword evidence="3" id="KW-1185">Reference proteome</keyword>
<dbReference type="EMBL" id="JAVSGH010000007">
    <property type="protein sequence ID" value="MDT3724888.1"/>
    <property type="molecule type" value="Genomic_DNA"/>
</dbReference>
<proteinExistence type="predicted"/>
<protein>
    <submittedName>
        <fullName evidence="2">Glycoside hydrolase family 55 protein</fullName>
    </submittedName>
</protein>
<reference evidence="2" key="1">
    <citation type="submission" date="2024-05" db="EMBL/GenBank/DDBJ databases">
        <title>30 novel species of actinomycetes from the DSMZ collection.</title>
        <authorList>
            <person name="Nouioui I."/>
        </authorList>
    </citation>
    <scope>NUCLEOTIDE SEQUENCE</scope>
    <source>
        <strain evidence="2">DSM 41972</strain>
    </source>
</reference>
<evidence type="ECO:0000313" key="2">
    <source>
        <dbReference type="EMBL" id="MDT3724888.1"/>
    </source>
</evidence>
<evidence type="ECO:0000313" key="3">
    <source>
        <dbReference type="Proteomes" id="UP001181313"/>
    </source>
</evidence>
<feature type="domain" description="Rhamnogalacturonase A/B/Epimerase-like pectate lyase" evidence="1">
    <location>
        <begin position="175"/>
        <end position="278"/>
    </location>
</feature>
<dbReference type="GO" id="GO:0016787">
    <property type="term" value="F:hydrolase activity"/>
    <property type="evidence" value="ECO:0007669"/>
    <property type="project" value="UniProtKB-KW"/>
</dbReference>
<keyword evidence="2" id="KW-0378">Hydrolase</keyword>
<sequence length="579" mass="57984">MSLEGLDTVTVTGQIARPGGEGWKNAYVTFTAPTVVTTDGARVLGGTTRVPLPRNGHFSVDLLATDADGIDPTGWTYEVKAYLTGVQPTWTRHVSLPKATPSVALGDVLVADPVEGDYAVLVDPSGLLAAAENLGDLQDVEQARGNLGLGSAAVLDVGTAAGTVAAGNDGRLTDWRNVRATGAVGDGTADDTAALQSALDAAGTAGGGVVFLPAGTYRISEPLQLHSGVTLLGAGSRVSLIEQSADADGMIAVDGEQLTVHGLAFAGPGSGSGAGIRFTRSASPAIPGVDLYDVRVSGFGSYGVELSNPIVSALRRVRATQCGGAGLYLHGVPEGAAGTSTVLTACYADQVGGPGIWLQNMAYASLVAWAADHGDGVGYRFEGCQSVTAHGCGAESNAGDSFEVAGGYGVSLLSCWAYDNHAGAFHVVDDADTVTLIGCTETVPDTGATGGVIVDAGSTAVLVNCHTTTADNLIGRVTEVDAAGGVRIPGTLALHAAQTIVFGPDGDTNLYRSGADALGTDDSFAVGADFQHWGGAVGFFGTVAVEKPTASGSWSDGSAGASLAAALATLGLITDSTTA</sequence>
<dbReference type="Proteomes" id="UP001181313">
    <property type="component" value="Unassembled WGS sequence"/>
</dbReference>
<accession>A0ABU3HW05</accession>
<comment type="caution">
    <text evidence="2">The sequence shown here is derived from an EMBL/GenBank/DDBJ whole genome shotgun (WGS) entry which is preliminary data.</text>
</comment>
<organism evidence="2 3">
    <name type="scientific">Streptomyces althioticus subsp. attaecolombicae</name>
    <dbReference type="NCBI Taxonomy" id="3075534"/>
    <lineage>
        <taxon>Bacteria</taxon>
        <taxon>Bacillati</taxon>
        <taxon>Actinomycetota</taxon>
        <taxon>Actinomycetes</taxon>
        <taxon>Kitasatosporales</taxon>
        <taxon>Streptomycetaceae</taxon>
        <taxon>Streptomyces</taxon>
        <taxon>Streptomyces althioticus group</taxon>
    </lineage>
</organism>